<name>A0ABS5ZLE2_9GAMM</name>
<keyword evidence="2" id="KW-1185">Reference proteome</keyword>
<reference evidence="1 2" key="1">
    <citation type="submission" date="2021-04" db="EMBL/GenBank/DDBJ databases">
        <authorList>
            <person name="Pira H."/>
            <person name="Risdian C."/>
            <person name="Wink J."/>
        </authorList>
    </citation>
    <scope>NUCLEOTIDE SEQUENCE [LARGE SCALE GENOMIC DNA]</scope>
    <source>
        <strain evidence="1 2">WH53</strain>
    </source>
</reference>
<dbReference type="EMBL" id="JAGSOY010000124">
    <property type="protein sequence ID" value="MBU2713952.1"/>
    <property type="molecule type" value="Genomic_DNA"/>
</dbReference>
<accession>A0ABS5ZLE2</accession>
<protein>
    <submittedName>
        <fullName evidence="1">Uncharacterized protein</fullName>
    </submittedName>
</protein>
<gene>
    <name evidence="1" type="ORF">KCG35_23130</name>
</gene>
<evidence type="ECO:0000313" key="1">
    <source>
        <dbReference type="EMBL" id="MBU2713952.1"/>
    </source>
</evidence>
<comment type="caution">
    <text evidence="1">The sequence shown here is derived from an EMBL/GenBank/DDBJ whole genome shotgun (WGS) entry which is preliminary data.</text>
</comment>
<dbReference type="RefSeq" id="WP_215822228.1">
    <property type="nucleotide sequence ID" value="NZ_JAGSOY010000124.1"/>
</dbReference>
<sequence length="139" mass="15393">MTVCSKSCGAVALFFEKIDWNKCHFSNIMPNAIIPPKGLVILILRQKIEIELINITRTVPITISPPHRINIDAPSHVNTSNNVTVKVTATGLGQPLAEVPVSLKAMSHGMPVLLISPSQKRMQKIQKNHDYHSAEQFSF</sequence>
<dbReference type="Proteomes" id="UP000690515">
    <property type="component" value="Unassembled WGS sequence"/>
</dbReference>
<evidence type="ECO:0000313" key="2">
    <source>
        <dbReference type="Proteomes" id="UP000690515"/>
    </source>
</evidence>
<organism evidence="1 2">
    <name type="scientific">Zooshikella harenae</name>
    <dbReference type="NCBI Taxonomy" id="2827238"/>
    <lineage>
        <taxon>Bacteria</taxon>
        <taxon>Pseudomonadati</taxon>
        <taxon>Pseudomonadota</taxon>
        <taxon>Gammaproteobacteria</taxon>
        <taxon>Oceanospirillales</taxon>
        <taxon>Zooshikellaceae</taxon>
        <taxon>Zooshikella</taxon>
    </lineage>
</organism>
<proteinExistence type="predicted"/>